<proteinExistence type="predicted"/>
<protein>
    <recommendedName>
        <fullName evidence="6">Peptidase S1 domain-containing protein</fullName>
    </recommendedName>
</protein>
<dbReference type="Pfam" id="PF00089">
    <property type="entry name" value="Trypsin"/>
    <property type="match status" value="1"/>
</dbReference>
<dbReference type="Gene3D" id="2.40.10.10">
    <property type="entry name" value="Trypsin-like serine proteases"/>
    <property type="match status" value="1"/>
</dbReference>
<dbReference type="CDD" id="cd00190">
    <property type="entry name" value="Tryp_SPc"/>
    <property type="match status" value="1"/>
</dbReference>
<keyword evidence="4" id="KW-1015">Disulfide bond</keyword>
<evidence type="ECO:0000256" key="1">
    <source>
        <dbReference type="ARBA" id="ARBA00022670"/>
    </source>
</evidence>
<dbReference type="AlphaFoldDB" id="A0A9W9YAZ3"/>
<keyword evidence="5" id="KW-0732">Signal</keyword>
<feature type="chain" id="PRO_5040930653" description="Peptidase S1 domain-containing protein" evidence="5">
    <location>
        <begin position="20"/>
        <end position="319"/>
    </location>
</feature>
<dbReference type="Proteomes" id="UP001163046">
    <property type="component" value="Unassembled WGS sequence"/>
</dbReference>
<feature type="signal peptide" evidence="5">
    <location>
        <begin position="1"/>
        <end position="19"/>
    </location>
</feature>
<dbReference type="SUPFAM" id="SSF50494">
    <property type="entry name" value="Trypsin-like serine proteases"/>
    <property type="match status" value="1"/>
</dbReference>
<name>A0A9W9YAZ3_9CNID</name>
<comment type="caution">
    <text evidence="7">The sequence shown here is derived from an EMBL/GenBank/DDBJ whole genome shotgun (WGS) entry which is preliminary data.</text>
</comment>
<evidence type="ECO:0000256" key="5">
    <source>
        <dbReference type="SAM" id="SignalP"/>
    </source>
</evidence>
<evidence type="ECO:0000313" key="8">
    <source>
        <dbReference type="Proteomes" id="UP001163046"/>
    </source>
</evidence>
<dbReference type="GO" id="GO:0006508">
    <property type="term" value="P:proteolysis"/>
    <property type="evidence" value="ECO:0007669"/>
    <property type="project" value="UniProtKB-KW"/>
</dbReference>
<dbReference type="PROSITE" id="PS50240">
    <property type="entry name" value="TRYPSIN_DOM"/>
    <property type="match status" value="1"/>
</dbReference>
<evidence type="ECO:0000256" key="2">
    <source>
        <dbReference type="ARBA" id="ARBA00022801"/>
    </source>
</evidence>
<evidence type="ECO:0000256" key="4">
    <source>
        <dbReference type="ARBA" id="ARBA00023157"/>
    </source>
</evidence>
<dbReference type="GO" id="GO:0004252">
    <property type="term" value="F:serine-type endopeptidase activity"/>
    <property type="evidence" value="ECO:0007669"/>
    <property type="project" value="InterPro"/>
</dbReference>
<dbReference type="PANTHER" id="PTHR24252:SF7">
    <property type="entry name" value="HYALIN"/>
    <property type="match status" value="1"/>
</dbReference>
<sequence length="319" mass="35474">MFLEVTCFICLSIIPLFDSAPLDVSSISGKSSLSSSMDNIFPQECGLRKIRNTTGGRVKRIVGGTQSAQGKWPWQAALFYKGHHYCGGAIISSTWILTTAHCFNPLTSTDPVDWTVVLGDHHLKERNDKFEQRRKVVSITVHEQYMSMYFEGIDDTPPMNDVTILKLDRPLTFNNYVQPLCLPSPDEVFLPNEECYVAGWGHTQWNGTQPDILREAKVRIVSREVCNQEKSYNGTIHDTAMCAGFAEGGIDACEYDSGGPLVCTRCGRHYAAGLVSWGDQCALPNKYGVYSNLTALTPWITDKINKFERAHFNGSASKG</sequence>
<dbReference type="PANTHER" id="PTHR24252">
    <property type="entry name" value="ACROSIN-RELATED"/>
    <property type="match status" value="1"/>
</dbReference>
<accession>A0A9W9YAZ3</accession>
<dbReference type="FunFam" id="2.40.10.10:FF:000003">
    <property type="entry name" value="Transmembrane serine protease 3"/>
    <property type="match status" value="1"/>
</dbReference>
<organism evidence="7 8">
    <name type="scientific">Desmophyllum pertusum</name>
    <dbReference type="NCBI Taxonomy" id="174260"/>
    <lineage>
        <taxon>Eukaryota</taxon>
        <taxon>Metazoa</taxon>
        <taxon>Cnidaria</taxon>
        <taxon>Anthozoa</taxon>
        <taxon>Hexacorallia</taxon>
        <taxon>Scleractinia</taxon>
        <taxon>Caryophylliina</taxon>
        <taxon>Caryophylliidae</taxon>
        <taxon>Desmophyllum</taxon>
    </lineage>
</organism>
<feature type="domain" description="Peptidase S1" evidence="6">
    <location>
        <begin position="61"/>
        <end position="305"/>
    </location>
</feature>
<keyword evidence="1" id="KW-0645">Protease</keyword>
<dbReference type="InterPro" id="IPR001314">
    <property type="entry name" value="Peptidase_S1A"/>
</dbReference>
<dbReference type="EMBL" id="MU827828">
    <property type="protein sequence ID" value="KAJ7321408.1"/>
    <property type="molecule type" value="Genomic_DNA"/>
</dbReference>
<keyword evidence="8" id="KW-1185">Reference proteome</keyword>
<evidence type="ECO:0000259" key="6">
    <source>
        <dbReference type="PROSITE" id="PS50240"/>
    </source>
</evidence>
<dbReference type="InterPro" id="IPR009003">
    <property type="entry name" value="Peptidase_S1_PA"/>
</dbReference>
<keyword evidence="2" id="KW-0378">Hydrolase</keyword>
<evidence type="ECO:0000256" key="3">
    <source>
        <dbReference type="ARBA" id="ARBA00022825"/>
    </source>
</evidence>
<dbReference type="OrthoDB" id="9425590at2759"/>
<dbReference type="InterPro" id="IPR043504">
    <property type="entry name" value="Peptidase_S1_PA_chymotrypsin"/>
</dbReference>
<evidence type="ECO:0000313" key="7">
    <source>
        <dbReference type="EMBL" id="KAJ7321408.1"/>
    </source>
</evidence>
<dbReference type="PRINTS" id="PR00722">
    <property type="entry name" value="CHYMOTRYPSIN"/>
</dbReference>
<reference evidence="7" key="1">
    <citation type="submission" date="2023-01" db="EMBL/GenBank/DDBJ databases">
        <title>Genome assembly of the deep-sea coral Lophelia pertusa.</title>
        <authorList>
            <person name="Herrera S."/>
            <person name="Cordes E."/>
        </authorList>
    </citation>
    <scope>NUCLEOTIDE SEQUENCE</scope>
    <source>
        <strain evidence="7">USNM1676648</strain>
        <tissue evidence="7">Polyp</tissue>
    </source>
</reference>
<dbReference type="InterPro" id="IPR001254">
    <property type="entry name" value="Trypsin_dom"/>
</dbReference>
<dbReference type="SMART" id="SM00020">
    <property type="entry name" value="Tryp_SPc"/>
    <property type="match status" value="1"/>
</dbReference>
<gene>
    <name evidence="7" type="ORF">OS493_034981</name>
</gene>
<keyword evidence="3" id="KW-0720">Serine protease</keyword>